<dbReference type="Pfam" id="PF16010">
    <property type="entry name" value="CDH-cyt"/>
    <property type="match status" value="1"/>
</dbReference>
<dbReference type="GO" id="GO:0030248">
    <property type="term" value="F:cellulose binding"/>
    <property type="evidence" value="ECO:0007669"/>
    <property type="project" value="InterPro"/>
</dbReference>
<dbReference type="EMBL" id="AACS02000006">
    <property type="protein sequence ID" value="EAU83855.1"/>
    <property type="molecule type" value="Genomic_DNA"/>
</dbReference>
<feature type="compositionally biased region" description="Low complexity" evidence="2">
    <location>
        <begin position="650"/>
        <end position="668"/>
    </location>
</feature>
<feature type="compositionally biased region" description="Pro residues" evidence="2">
    <location>
        <begin position="215"/>
        <end position="235"/>
    </location>
</feature>
<dbReference type="GO" id="GO:0005975">
    <property type="term" value="P:carbohydrate metabolic process"/>
    <property type="evidence" value="ECO:0007669"/>
    <property type="project" value="InterPro"/>
</dbReference>
<dbReference type="SMR" id="A8P0V3"/>
<dbReference type="Gene3D" id="2.120.10.30">
    <property type="entry name" value="TolB, C-terminal domain"/>
    <property type="match status" value="1"/>
</dbReference>
<comment type="caution">
    <text evidence="5">The sequence shown here is derived from an EMBL/GenBank/DDBJ whole genome shotgun (WGS) entry which is preliminary data.</text>
</comment>
<dbReference type="InterPro" id="IPR015920">
    <property type="entry name" value="Cellobiose_DH-like_cyt"/>
</dbReference>
<dbReference type="PROSITE" id="PS00562">
    <property type="entry name" value="CBM1_1"/>
    <property type="match status" value="1"/>
</dbReference>
<dbReference type="OrthoDB" id="507128at2759"/>
<dbReference type="KEGG" id="cci:CC1G_09524"/>
<keyword evidence="1 3" id="KW-0732">Signal</keyword>
<dbReference type="RefSeq" id="XP_001837973.1">
    <property type="nucleotide sequence ID" value="XM_001837921.1"/>
</dbReference>
<dbReference type="GeneID" id="6014538"/>
<feature type="domain" description="CBM1" evidence="4">
    <location>
        <begin position="684"/>
        <end position="720"/>
    </location>
</feature>
<dbReference type="PANTHER" id="PTHR47797">
    <property type="entry name" value="DEHYDROGENASE, PUTATIVE (AFU_ORTHOLOGUE AFUA_8G05805)-RELATED"/>
    <property type="match status" value="1"/>
</dbReference>
<dbReference type="SUPFAM" id="SSF50952">
    <property type="entry name" value="Soluble quinoprotein glucose dehydrogenase"/>
    <property type="match status" value="1"/>
</dbReference>
<dbReference type="SUPFAM" id="SSF57180">
    <property type="entry name" value="Cellulose-binding domain"/>
    <property type="match status" value="1"/>
</dbReference>
<dbReference type="SMART" id="SM00664">
    <property type="entry name" value="DoH"/>
    <property type="match status" value="1"/>
</dbReference>
<dbReference type="InterPro" id="IPR011041">
    <property type="entry name" value="Quinoprot_gluc/sorb_DH_b-prop"/>
</dbReference>
<feature type="region of interest" description="Disordered" evidence="2">
    <location>
        <begin position="206"/>
        <end position="243"/>
    </location>
</feature>
<evidence type="ECO:0000256" key="2">
    <source>
        <dbReference type="SAM" id="MobiDB-lite"/>
    </source>
</evidence>
<dbReference type="InterPro" id="IPR000254">
    <property type="entry name" value="CBD"/>
</dbReference>
<name>A8P0V3_COPC7</name>
<accession>A8P0V3</accession>
<sequence length="722" mass="77600">MFSSLFWAIGLLSVLVHGQVASQWYDSLTGVTWQRYYQQDFDASWGYLFPSSAGGAATDEFIGIFQAPANSGWIGNSLGGGMRNAPLIVGWVDGTTPRISARWATDYAPPSIYSGPRLTILGSSGSNGQIQRIVYRCQNCTSWSGGGIPSTGSSVLGWAFHATLQPLTPSDPNSGLYRHSAAGQHGFDLGTRTSSYNYFLQQLTNAPPLSGGAPTQPPTSQPPTPTTPPPQPPPSSTFVSCPGAPNPRYPINVVSGWRAVPVLGSLSEPRGITMDTRGNLLVLQRGRGLSGHTLDANGCVTSSKMVIQDSAINHGVDVHPAGNRIIASSGDIAWSWDYDPVTMTTSNKRTLVTGMNNNFHFTRTILISKKNPNIFAINVGSASNIDEPTRQPGSGRAQIRVFDYNNLPASGTTFTSSYGRVLGYGLRNDVGIAQDRAGNFWSIENSLDDAYRMINGQRRDIHINNPAEKVYNLGDPANPRSLFGGYPDCYTIWEPADFNDSTKRVGDWFTQTNSGQYNDAYCNSNTTAKPVVLLPPHTAPLDFKFGVGNDSNLYVPLHGSWNRQPPQGYKVVIVPGRWSASGEWSPTVSLAETKNSWSTLISNVDETRCSGFGNANCFRPVGLVFSPDGQNLYVTSDSSGEVILVKRLSGPTNPGQPPTITTQPGTPTSQPPVQPPTTIAPPQATQTMYGQCGGQGWTGPTLCPANAVCRASNQWYSQCVPA</sequence>
<keyword evidence="6" id="KW-1185">Reference proteome</keyword>
<feature type="signal peptide" evidence="3">
    <location>
        <begin position="1"/>
        <end position="18"/>
    </location>
</feature>
<dbReference type="GO" id="GO:0005576">
    <property type="term" value="C:extracellular region"/>
    <property type="evidence" value="ECO:0007669"/>
    <property type="project" value="InterPro"/>
</dbReference>
<gene>
    <name evidence="5" type="ORF">CC1G_09524</name>
</gene>
<feature type="region of interest" description="Disordered" evidence="2">
    <location>
        <begin position="649"/>
        <end position="677"/>
    </location>
</feature>
<evidence type="ECO:0000259" key="4">
    <source>
        <dbReference type="PROSITE" id="PS51164"/>
    </source>
</evidence>
<dbReference type="eggNOG" id="ENOG502R9MT">
    <property type="taxonomic scope" value="Eukaryota"/>
</dbReference>
<dbReference type="InterPro" id="IPR011042">
    <property type="entry name" value="6-blade_b-propeller_TolB-like"/>
</dbReference>
<dbReference type="Gene3D" id="2.60.40.1210">
    <property type="entry name" value="Cellobiose dehydrogenase, cytochrome domain"/>
    <property type="match status" value="1"/>
</dbReference>
<dbReference type="Proteomes" id="UP000001861">
    <property type="component" value="Unassembled WGS sequence"/>
</dbReference>
<dbReference type="AlphaFoldDB" id="A8P0V3"/>
<protein>
    <recommendedName>
        <fullName evidence="4">CBM1 domain-containing protein</fullName>
    </recommendedName>
</protein>
<feature type="chain" id="PRO_5002727581" description="CBM1 domain-containing protein" evidence="3">
    <location>
        <begin position="19"/>
        <end position="722"/>
    </location>
</feature>
<dbReference type="SUPFAM" id="SSF49344">
    <property type="entry name" value="CBD9-like"/>
    <property type="match status" value="1"/>
</dbReference>
<proteinExistence type="predicted"/>
<dbReference type="PANTHER" id="PTHR47797:SF5">
    <property type="entry name" value="CELLOBIOSE DEHYDROGENASE CYTOCHROME DOMAIN-CONTAINING PROTEIN"/>
    <property type="match status" value="1"/>
</dbReference>
<dbReference type="VEuPathDB" id="FungiDB:CC1G_09524"/>
<organism evidence="5 6">
    <name type="scientific">Coprinopsis cinerea (strain Okayama-7 / 130 / ATCC MYA-4618 / FGSC 9003)</name>
    <name type="common">Inky cap fungus</name>
    <name type="synonym">Hormographiella aspergillata</name>
    <dbReference type="NCBI Taxonomy" id="240176"/>
    <lineage>
        <taxon>Eukaryota</taxon>
        <taxon>Fungi</taxon>
        <taxon>Dikarya</taxon>
        <taxon>Basidiomycota</taxon>
        <taxon>Agaricomycotina</taxon>
        <taxon>Agaricomycetes</taxon>
        <taxon>Agaricomycetidae</taxon>
        <taxon>Agaricales</taxon>
        <taxon>Agaricineae</taxon>
        <taxon>Psathyrellaceae</taxon>
        <taxon>Coprinopsis</taxon>
    </lineage>
</organism>
<reference evidence="5 6" key="1">
    <citation type="journal article" date="2010" name="Proc. Natl. Acad. Sci. U.S.A.">
        <title>Insights into evolution of multicellular fungi from the assembled chromosomes of the mushroom Coprinopsis cinerea (Coprinus cinereus).</title>
        <authorList>
            <person name="Stajich J.E."/>
            <person name="Wilke S.K."/>
            <person name="Ahren D."/>
            <person name="Au C.H."/>
            <person name="Birren B.W."/>
            <person name="Borodovsky M."/>
            <person name="Burns C."/>
            <person name="Canback B."/>
            <person name="Casselton L.A."/>
            <person name="Cheng C.K."/>
            <person name="Deng J."/>
            <person name="Dietrich F.S."/>
            <person name="Fargo D.C."/>
            <person name="Farman M.L."/>
            <person name="Gathman A.C."/>
            <person name="Goldberg J."/>
            <person name="Guigo R."/>
            <person name="Hoegger P.J."/>
            <person name="Hooker J.B."/>
            <person name="Huggins A."/>
            <person name="James T.Y."/>
            <person name="Kamada T."/>
            <person name="Kilaru S."/>
            <person name="Kodira C."/>
            <person name="Kues U."/>
            <person name="Kupfer D."/>
            <person name="Kwan H.S."/>
            <person name="Lomsadze A."/>
            <person name="Li W."/>
            <person name="Lilly W.W."/>
            <person name="Ma L.J."/>
            <person name="Mackey A.J."/>
            <person name="Manning G."/>
            <person name="Martin F."/>
            <person name="Muraguchi H."/>
            <person name="Natvig D.O."/>
            <person name="Palmerini H."/>
            <person name="Ramesh M.A."/>
            <person name="Rehmeyer C.J."/>
            <person name="Roe B.A."/>
            <person name="Shenoy N."/>
            <person name="Stanke M."/>
            <person name="Ter-Hovhannisyan V."/>
            <person name="Tunlid A."/>
            <person name="Velagapudi R."/>
            <person name="Vision T.J."/>
            <person name="Zeng Q."/>
            <person name="Zolan M.E."/>
            <person name="Pukkila P.J."/>
        </authorList>
    </citation>
    <scope>NUCLEOTIDE SEQUENCE [LARGE SCALE GENOMIC DNA]</scope>
    <source>
        <strain evidence="6">Okayama-7 / 130 / ATCC MYA-4618 / FGSC 9003</strain>
    </source>
</reference>
<dbReference type="OMA" id="SHLWGVE"/>
<dbReference type="Pfam" id="PF22807">
    <property type="entry name" value="TrAA12"/>
    <property type="match status" value="1"/>
</dbReference>
<dbReference type="PROSITE" id="PS51164">
    <property type="entry name" value="CBM1_2"/>
    <property type="match status" value="1"/>
</dbReference>
<evidence type="ECO:0000313" key="5">
    <source>
        <dbReference type="EMBL" id="EAU83855.1"/>
    </source>
</evidence>
<evidence type="ECO:0000256" key="3">
    <source>
        <dbReference type="SAM" id="SignalP"/>
    </source>
</evidence>
<evidence type="ECO:0000313" key="6">
    <source>
        <dbReference type="Proteomes" id="UP000001861"/>
    </source>
</evidence>
<dbReference type="InParanoid" id="A8P0V3"/>
<evidence type="ECO:0000256" key="1">
    <source>
        <dbReference type="ARBA" id="ARBA00022729"/>
    </source>
</evidence>
<dbReference type="SMART" id="SM00236">
    <property type="entry name" value="fCBD"/>
    <property type="match status" value="1"/>
</dbReference>
<dbReference type="InterPro" id="IPR005018">
    <property type="entry name" value="DOMON_domain"/>
</dbReference>
<dbReference type="CDD" id="cd09630">
    <property type="entry name" value="CDH_like_cytochrome"/>
    <property type="match status" value="1"/>
</dbReference>
<dbReference type="InterPro" id="IPR054539">
    <property type="entry name" value="Beta-prop_PDH"/>
</dbReference>
<dbReference type="Pfam" id="PF00734">
    <property type="entry name" value="CBM_1"/>
    <property type="match status" value="1"/>
</dbReference>
<dbReference type="InterPro" id="IPR035971">
    <property type="entry name" value="CBD_sf"/>
</dbReference>